<keyword evidence="1" id="KW-0812">Transmembrane</keyword>
<accession>B1MI47</accession>
<feature type="transmembrane region" description="Helical" evidence="1">
    <location>
        <begin position="6"/>
        <end position="27"/>
    </location>
</feature>
<reference evidence="2 3" key="1">
    <citation type="journal article" date="2009" name="PLoS ONE">
        <title>Non mycobacterial virulence genes in the genome of the emerging pathogen Mycobacterium abscessus.</title>
        <authorList>
            <person name="Ripoll F."/>
            <person name="Pasek S."/>
            <person name="Schenowitz C."/>
            <person name="Dossat C."/>
            <person name="Barbe V."/>
            <person name="Rottman M."/>
            <person name="Macheras E."/>
            <person name="Heym B."/>
            <person name="Herrmann J.L."/>
            <person name="Daffe M."/>
            <person name="Brosch R."/>
            <person name="Risler J.L."/>
            <person name="Gaillard J.L."/>
        </authorList>
    </citation>
    <scope>NUCLEOTIDE SEQUENCE [LARGE SCALE GENOMIC DNA]</scope>
    <source>
        <strain evidence="3">ATCC 19977 / DSM 44196 / CCUG 20993 / CIP 104536 / JCM 13569 / NCTC 13031 / TMC 1543 / L948</strain>
    </source>
</reference>
<keyword evidence="1" id="KW-1133">Transmembrane helix</keyword>
<protein>
    <submittedName>
        <fullName evidence="2">Uncharacterized protein</fullName>
    </submittedName>
</protein>
<keyword evidence="3" id="KW-1185">Reference proteome</keyword>
<evidence type="ECO:0000256" key="1">
    <source>
        <dbReference type="SAM" id="Phobius"/>
    </source>
</evidence>
<gene>
    <name evidence="2" type="ordered locus">MAB_0773</name>
</gene>
<organism evidence="2 3">
    <name type="scientific">Mycobacteroides abscessus (strain ATCC 19977 / DSM 44196 / CCUG 20993 / CIP 104536 / JCM 13569 / NCTC 13031 / TMC 1543 / L948)</name>
    <name type="common">Mycobacterium abscessus</name>
    <dbReference type="NCBI Taxonomy" id="561007"/>
    <lineage>
        <taxon>Bacteria</taxon>
        <taxon>Bacillati</taxon>
        <taxon>Actinomycetota</taxon>
        <taxon>Actinomycetes</taxon>
        <taxon>Mycobacteriales</taxon>
        <taxon>Mycobacteriaceae</taxon>
        <taxon>Mycobacteroides</taxon>
        <taxon>Mycobacteroides abscessus</taxon>
    </lineage>
</organism>
<evidence type="ECO:0000313" key="3">
    <source>
        <dbReference type="Proteomes" id="UP000007137"/>
    </source>
</evidence>
<dbReference type="Proteomes" id="UP000007137">
    <property type="component" value="Chromosome"/>
</dbReference>
<sequence length="166" mass="17834">MCKGGVAVSVGLMALTPVVVVFGYLGWQSARGVGRWVLDRRRRDVSNAALGSESEAGDATGIFDGKPTGRIRVKSQSESSWELAIEPIGDHVQLPSGDDALIEYVLPGRPMITRDGVPEVIAYSDRGIVVCLPRFDEFRVLNKAGEILIEVGTIGPKPRSSDENPS</sequence>
<dbReference type="EMBL" id="CU458896">
    <property type="protein sequence ID" value="CAM60869.1"/>
    <property type="molecule type" value="Genomic_DNA"/>
</dbReference>
<name>B1MI47_MYCA9</name>
<dbReference type="AlphaFoldDB" id="B1MI47"/>
<keyword evidence="1" id="KW-0472">Membrane</keyword>
<proteinExistence type="predicted"/>
<dbReference type="KEGG" id="mab:MAB_0773"/>
<evidence type="ECO:0000313" key="2">
    <source>
        <dbReference type="EMBL" id="CAM60869.1"/>
    </source>
</evidence>